<feature type="coiled-coil region" evidence="1">
    <location>
        <begin position="895"/>
        <end position="922"/>
    </location>
</feature>
<feature type="region of interest" description="Disordered" evidence="2">
    <location>
        <begin position="845"/>
        <end position="864"/>
    </location>
</feature>
<feature type="compositionally biased region" description="Polar residues" evidence="2">
    <location>
        <begin position="469"/>
        <end position="478"/>
    </location>
</feature>
<feature type="region of interest" description="Disordered" evidence="2">
    <location>
        <begin position="1065"/>
        <end position="1101"/>
    </location>
</feature>
<feature type="compositionally biased region" description="Basic and acidic residues" evidence="2">
    <location>
        <begin position="598"/>
        <end position="616"/>
    </location>
</feature>
<feature type="compositionally biased region" description="Low complexity" evidence="2">
    <location>
        <begin position="689"/>
        <end position="700"/>
    </location>
</feature>
<feature type="compositionally biased region" description="Basic and acidic residues" evidence="2">
    <location>
        <begin position="1160"/>
        <end position="1169"/>
    </location>
</feature>
<feature type="compositionally biased region" description="Basic and acidic residues" evidence="2">
    <location>
        <begin position="1343"/>
        <end position="1365"/>
    </location>
</feature>
<feature type="compositionally biased region" description="Basic and acidic residues" evidence="2">
    <location>
        <begin position="1"/>
        <end position="20"/>
    </location>
</feature>
<feature type="compositionally biased region" description="Basic and acidic residues" evidence="2">
    <location>
        <begin position="1319"/>
        <end position="1329"/>
    </location>
</feature>
<evidence type="ECO:0000313" key="3">
    <source>
        <dbReference type="EMBL" id="KAK6642894.1"/>
    </source>
</evidence>
<organism evidence="3 4">
    <name type="scientific">Polyplax serrata</name>
    <name type="common">Common mouse louse</name>
    <dbReference type="NCBI Taxonomy" id="468196"/>
    <lineage>
        <taxon>Eukaryota</taxon>
        <taxon>Metazoa</taxon>
        <taxon>Ecdysozoa</taxon>
        <taxon>Arthropoda</taxon>
        <taxon>Hexapoda</taxon>
        <taxon>Insecta</taxon>
        <taxon>Pterygota</taxon>
        <taxon>Neoptera</taxon>
        <taxon>Paraneoptera</taxon>
        <taxon>Psocodea</taxon>
        <taxon>Troctomorpha</taxon>
        <taxon>Phthiraptera</taxon>
        <taxon>Anoplura</taxon>
        <taxon>Polyplacidae</taxon>
        <taxon>Polyplax</taxon>
    </lineage>
</organism>
<feature type="region of interest" description="Disordered" evidence="2">
    <location>
        <begin position="1307"/>
        <end position="1395"/>
    </location>
</feature>
<feature type="region of interest" description="Disordered" evidence="2">
    <location>
        <begin position="460"/>
        <end position="484"/>
    </location>
</feature>
<feature type="compositionally biased region" description="Polar residues" evidence="2">
    <location>
        <begin position="723"/>
        <end position="732"/>
    </location>
</feature>
<feature type="compositionally biased region" description="Basic and acidic residues" evidence="2">
    <location>
        <begin position="1077"/>
        <end position="1094"/>
    </location>
</feature>
<feature type="region of interest" description="Disordered" evidence="2">
    <location>
        <begin position="1"/>
        <end position="63"/>
    </location>
</feature>
<dbReference type="Proteomes" id="UP001372834">
    <property type="component" value="Unassembled WGS sequence"/>
</dbReference>
<sequence>MKRSTTRETSCKPPSKEIRCRSKGCRYVKSKGRRPVRSEESSPKDDSSDRYTEETDEDVKGRGCEHWTNSDWNAFLRARHREDTRGVTHHPQNQTPRGHKKDKNTQKNLISPTPSFLPPTTRRGLITHLKNTMPSCGVYWASAEKTKGCGHHHEKDVLCFHHHLQETSNACSNNTGKVQYLPTHVDCHVSRRCHMHAPEDVAEVSSAEGNIYWPNSMQDCVELKVETPQSLSAEDQINECHKSSRTDQVVNKASMGEPIESEKELLVHDSFPKRMSADEAAAKKSTGKTREKLVYVVEEEGNDTTKMETDLFSVNEILTIKKDLLELSEFAKKLKKLKEMKNQEDKSKKNGKVCNCQPVTELLSDVNRRIEALEARQEELELARSSKQVACQNDSLTLNLTYPLEGRPHTSGTNNPSVDVTQFKPNNPDLIVSRAEGFPNNSEIVNELLDIKSQLQKLEQRKMSRESSSRAVQNQTETAGKKGHSIAVFSSRTYILASPKNLKKGKYDRNASKSANHKPEPQVMADESGNCFAPEDGKKSKTKTEKTKENVSNWLRNVPCDSTAGCPEFGVYTATDVRKGKAKEKESLVGQSAKCKKSSKESGESDFELKNNRESEGCAGTNGNGGESDVPGIPRHRTEVDDEFLCKECILTSSGRLIAYGEKSDPRSTGNSSARRSGLITNTLISLLQRSSSSHSVPSSAGRQDNTKRLHNGKDSSKHGDRNSTNLSSPLSKSMHELSGSGNPDKTAKTIRNTTTKRNAASCFSHPKESKDSKNELVKKSEGSSNNRKSTEIGDTPPVAASSHSYLVDEINLDDGDDEYVTNKKDGISAQVFSTTAAVQGGFDCNTQYERDPKKSRRKTEKECKEKCKTRAKDSKKKPGKECMHKLSKDEKKLMKEMIKYNKKYEKKLAKKEKKCVAKAKKCKKSSSPSISDTVDSLELPSNENKRRVPRCDYHFRSKNVFRNPDKQQQKWRWEVSENPAMVSCSNSCESCLRRENPQPEPIFCPPKPTVVPPRPVVPPQPPCSPENNQKEICGLGSFFKNIRRLYPRCSYLKFFPTKYTDTRATRGKGQTVDSTYPREREKPSRTYYREPDNTARCPPPPYPVEEPYKTSCRECKRNVNCYRVFQMRSGENQGYGDNLEEAQTSESTEDPSTETGTSDECKKYRSTESEEGSTNTCERMRRIRPDTEFMFPYPRSQVYCMELSKEEKKCQKRLEKRIRKMEKKRRQEKKRCKKMQRKEEKEERKAEKRERKEEKRERREERKEEKRERKEEEKERKERKKEREKERKEEIKRKKRCICIVCGDEHKKKKDGKKCKGKKMDDCDHHGSPSDTTADVDISSCEEPRKNKCVEEQPRERMPSKRECIGQPHRKKCRRRSKVPKRNRSKCSQKQNTEIRQEPPCLPAEVTPTREVPNETGGIFSFLKNLWRGRKTEKNSQACSKSSILTKINEVRQLDFCKGQTNPCYATHVKIQQVPDACPSACSACKSDDSDESCGKCYCKPVLDLINDRLTCLEDANKTKKCESNINDFCCKDRKTRNEIRKCQKKMRKKCSKERKKRHKLQKKRYEQECSDCANDMCNAMAFYLSQNTTLRNPSVASAPTQSTTECTTTTTTTTKTTLTTNTESSDCTRHPPKTQKYVRERMSSFLRHLHRHPRESP</sequence>
<feature type="compositionally biased region" description="Polar residues" evidence="2">
    <location>
        <begin position="740"/>
        <end position="759"/>
    </location>
</feature>
<feature type="compositionally biased region" description="Basic residues" evidence="2">
    <location>
        <begin position="1369"/>
        <end position="1388"/>
    </location>
</feature>
<comment type="caution">
    <text evidence="3">The sequence shown here is derived from an EMBL/GenBank/DDBJ whole genome shotgun (WGS) entry which is preliminary data.</text>
</comment>
<evidence type="ECO:0000256" key="2">
    <source>
        <dbReference type="SAM" id="MobiDB-lite"/>
    </source>
</evidence>
<feature type="coiled-coil region" evidence="1">
    <location>
        <begin position="363"/>
        <end position="390"/>
    </location>
</feature>
<feature type="region of interest" description="Disordered" evidence="2">
    <location>
        <begin position="83"/>
        <end position="121"/>
    </location>
</feature>
<feature type="region of interest" description="Disordered" evidence="2">
    <location>
        <begin position="580"/>
        <end position="635"/>
    </location>
</feature>
<evidence type="ECO:0000313" key="4">
    <source>
        <dbReference type="Proteomes" id="UP001372834"/>
    </source>
</evidence>
<feature type="region of interest" description="Disordered" evidence="2">
    <location>
        <begin position="1133"/>
        <end position="1181"/>
    </location>
</feature>
<name>A0AAN8XLE8_POLSC</name>
<feature type="compositionally biased region" description="Basic and acidic residues" evidence="2">
    <location>
        <begin position="766"/>
        <end position="782"/>
    </location>
</feature>
<evidence type="ECO:0000256" key="1">
    <source>
        <dbReference type="SAM" id="Coils"/>
    </source>
</evidence>
<feature type="region of interest" description="Disordered" evidence="2">
    <location>
        <begin position="504"/>
        <end position="549"/>
    </location>
</feature>
<feature type="compositionally biased region" description="Basic and acidic residues" evidence="2">
    <location>
        <begin position="705"/>
        <end position="722"/>
    </location>
</feature>
<dbReference type="EMBL" id="JAWJWE010000002">
    <property type="protein sequence ID" value="KAK6642894.1"/>
    <property type="molecule type" value="Genomic_DNA"/>
</dbReference>
<accession>A0AAN8XLE8</accession>
<feature type="compositionally biased region" description="Basic residues" evidence="2">
    <location>
        <begin position="1308"/>
        <end position="1318"/>
    </location>
</feature>
<reference evidence="3 4" key="1">
    <citation type="submission" date="2023-10" db="EMBL/GenBank/DDBJ databases">
        <title>Genomes of two closely related lineages of the louse Polyplax serrata with different host specificities.</title>
        <authorList>
            <person name="Martinu J."/>
            <person name="Tarabai H."/>
            <person name="Stefka J."/>
            <person name="Hypsa V."/>
        </authorList>
    </citation>
    <scope>NUCLEOTIDE SEQUENCE [LARGE SCALE GENOMIC DNA]</scope>
    <source>
        <strain evidence="3">HR10_N</strain>
    </source>
</reference>
<feature type="compositionally biased region" description="Basic and acidic residues" evidence="2">
    <location>
        <begin position="1238"/>
        <end position="1293"/>
    </location>
</feature>
<feature type="region of interest" description="Disordered" evidence="2">
    <location>
        <begin position="1218"/>
        <end position="1293"/>
    </location>
</feature>
<proteinExistence type="predicted"/>
<gene>
    <name evidence="3" type="ORF">RUM43_004396</name>
</gene>
<feature type="compositionally biased region" description="Basic and acidic residues" evidence="2">
    <location>
        <begin position="36"/>
        <end position="63"/>
    </location>
</feature>
<feature type="compositionally biased region" description="Basic residues" evidence="2">
    <location>
        <begin position="21"/>
        <end position="35"/>
    </location>
</feature>
<protein>
    <submittedName>
        <fullName evidence="3">Uncharacterized protein</fullName>
    </submittedName>
</protein>
<feature type="region of interest" description="Disordered" evidence="2">
    <location>
        <begin position="689"/>
        <end position="802"/>
    </location>
</feature>
<feature type="compositionally biased region" description="Basic residues" evidence="2">
    <location>
        <begin position="1218"/>
        <end position="1237"/>
    </location>
</feature>
<feature type="compositionally biased region" description="Basic and acidic residues" evidence="2">
    <location>
        <begin position="535"/>
        <end position="549"/>
    </location>
</feature>
<keyword evidence="1" id="KW-0175">Coiled coil</keyword>